<accession>A0A9W4UDQ6</accession>
<dbReference type="InterPro" id="IPR003150">
    <property type="entry name" value="DNA-bd_RFX"/>
</dbReference>
<feature type="region of interest" description="Disordered" evidence="2">
    <location>
        <begin position="1"/>
        <end position="67"/>
    </location>
</feature>
<dbReference type="InterPro" id="IPR036390">
    <property type="entry name" value="WH_DNA-bd_sf"/>
</dbReference>
<dbReference type="Gene3D" id="1.10.10.10">
    <property type="entry name" value="Winged helix-like DNA-binding domain superfamily/Winged helix DNA-binding domain"/>
    <property type="match status" value="1"/>
</dbReference>
<dbReference type="SUPFAM" id="SSF46785">
    <property type="entry name" value="Winged helix' DNA-binding domain"/>
    <property type="match status" value="1"/>
</dbReference>
<dbReference type="PANTHER" id="PTHR12619">
    <property type="entry name" value="RFX TRANSCRIPTION FACTOR FAMILY"/>
    <property type="match status" value="1"/>
</dbReference>
<evidence type="ECO:0000259" key="3">
    <source>
        <dbReference type="PROSITE" id="PS51526"/>
    </source>
</evidence>
<dbReference type="InterPro" id="IPR036388">
    <property type="entry name" value="WH-like_DNA-bd_sf"/>
</dbReference>
<dbReference type="Proteomes" id="UP001152607">
    <property type="component" value="Unassembled WGS sequence"/>
</dbReference>
<dbReference type="FunFam" id="1.10.10.10:FF:000119">
    <property type="entry name" value="DNA damage and replication checkpoint protein"/>
    <property type="match status" value="1"/>
</dbReference>
<feature type="region of interest" description="Disordered" evidence="2">
    <location>
        <begin position="146"/>
        <end position="172"/>
    </location>
</feature>
<organism evidence="4 5">
    <name type="scientific">Periconia digitata</name>
    <dbReference type="NCBI Taxonomy" id="1303443"/>
    <lineage>
        <taxon>Eukaryota</taxon>
        <taxon>Fungi</taxon>
        <taxon>Dikarya</taxon>
        <taxon>Ascomycota</taxon>
        <taxon>Pezizomycotina</taxon>
        <taxon>Dothideomycetes</taxon>
        <taxon>Pleosporomycetidae</taxon>
        <taxon>Pleosporales</taxon>
        <taxon>Massarineae</taxon>
        <taxon>Periconiaceae</taxon>
        <taxon>Periconia</taxon>
    </lineage>
</organism>
<dbReference type="PANTHER" id="PTHR12619:SF5">
    <property type="entry name" value="TRANSCRIPTION FACTOR RFX4"/>
    <property type="match status" value="1"/>
</dbReference>
<name>A0A9W4UDQ6_9PLEO</name>
<feature type="domain" description="RFX-type winged-helix" evidence="3">
    <location>
        <begin position="209"/>
        <end position="284"/>
    </location>
</feature>
<comment type="caution">
    <text evidence="4">The sequence shown here is derived from an EMBL/GenBank/DDBJ whole genome shotgun (WGS) entry which is preliminary data.</text>
</comment>
<proteinExistence type="predicted"/>
<protein>
    <recommendedName>
        <fullName evidence="3">RFX-type winged-helix domain-containing protein</fullName>
    </recommendedName>
</protein>
<dbReference type="GO" id="GO:0000981">
    <property type="term" value="F:DNA-binding transcription factor activity, RNA polymerase II-specific"/>
    <property type="evidence" value="ECO:0007669"/>
    <property type="project" value="TreeGrafter"/>
</dbReference>
<feature type="region of interest" description="Disordered" evidence="2">
    <location>
        <begin position="694"/>
        <end position="755"/>
    </location>
</feature>
<feature type="region of interest" description="Disordered" evidence="2">
    <location>
        <begin position="323"/>
        <end position="342"/>
    </location>
</feature>
<sequence>MAAQHRRSRPNTPHMAQQVASHSRPLSRASTASVRSFGQHEAHQPHQFSQPPVTHAGPQHQMHQHQQSHAYMYGNPHMTEMHYGAPNSLMHNVHHMPQQENVMDPAHQQQLMAFSNEGVPLQVLDQNIQATPHAYQMAHANHRASVSVNGDDGMKKKGKKSSGTGGARDDKELRELITANSHRTLLEVASDILILDRSSKAEKMKQLFAMIWLRKACSTVKDASVPRNRVYSKYAEICGDQRVTTLNPASFGKLVRVIFPGINTRRLGVRGESKYHYVDLALNEELETATRPATGDTSAAAARRPLRRQDSVATVANFNNNPAPAADTASFPAPDLNSFPNNPSQGRVFTEPFSQGYHPTQTRTASDYIYELKFPKPELLAIPDDLTINLPDIHPYLPAKYDDDSANALVALYRTHCTSVVDSVRFCKEKQFWKLFTSFHGTLTVPVQKLFAMSELAPWIRECDWLMYQKMIRNVSQLTLQAAPASVLKFFDNIGKTLHSHISTTFASHPLHVLEAKLEPATLFAHLMRQMVRVNSTAHAAAVMLTVDNQRELMWSDWETHVKVKRVLENVLPQSCAPEEVYHILSNEIREILIPSKPTWLGNDFTDPLQETVIDRIAAFLMNLPARFPDANARNLILCINAVGSAALREITVENGPSFQGWWLTKVFVDEMAHWLATFGGFLSHTPVVPGLPSFSPDAEESTNLDLNLPNGGSGGSSNNDSRLSSMGADNTQTGDGNGFAGSTQSTGHTGHGDTFRQETAMSFDLDLEFATSQQDQSQHEPNDDSGFIDTDVLDDKLQMQALQSHLAGTPSMSLNGA</sequence>
<evidence type="ECO:0000256" key="2">
    <source>
        <dbReference type="SAM" id="MobiDB-lite"/>
    </source>
</evidence>
<evidence type="ECO:0000313" key="5">
    <source>
        <dbReference type="Proteomes" id="UP001152607"/>
    </source>
</evidence>
<dbReference type="PROSITE" id="PS51526">
    <property type="entry name" value="RFX_DBD"/>
    <property type="match status" value="1"/>
</dbReference>
<keyword evidence="5" id="KW-1185">Reference proteome</keyword>
<gene>
    <name evidence="4" type="ORF">PDIGIT_LOCUS6519</name>
</gene>
<evidence type="ECO:0000256" key="1">
    <source>
        <dbReference type="ARBA" id="ARBA00023125"/>
    </source>
</evidence>
<feature type="compositionally biased region" description="Polar residues" evidence="2">
    <location>
        <begin position="10"/>
        <end position="21"/>
    </location>
</feature>
<dbReference type="Pfam" id="PF02257">
    <property type="entry name" value="RFX_DNA_binding"/>
    <property type="match status" value="1"/>
</dbReference>
<dbReference type="OrthoDB" id="10056949at2759"/>
<dbReference type="EMBL" id="CAOQHR010000004">
    <property type="protein sequence ID" value="CAI6333479.1"/>
    <property type="molecule type" value="Genomic_DNA"/>
</dbReference>
<dbReference type="Pfam" id="PF25340">
    <property type="entry name" value="BCD_RFX"/>
    <property type="match status" value="1"/>
</dbReference>
<dbReference type="InterPro" id="IPR039779">
    <property type="entry name" value="RFX-like"/>
</dbReference>
<dbReference type="GO" id="GO:0000978">
    <property type="term" value="F:RNA polymerase II cis-regulatory region sequence-specific DNA binding"/>
    <property type="evidence" value="ECO:0007669"/>
    <property type="project" value="TreeGrafter"/>
</dbReference>
<evidence type="ECO:0000313" key="4">
    <source>
        <dbReference type="EMBL" id="CAI6333479.1"/>
    </source>
</evidence>
<dbReference type="InterPro" id="IPR057321">
    <property type="entry name" value="RFX1-4/6/8-like_BCD"/>
</dbReference>
<reference evidence="4" key="1">
    <citation type="submission" date="2023-01" db="EMBL/GenBank/DDBJ databases">
        <authorList>
            <person name="Van Ghelder C."/>
            <person name="Rancurel C."/>
        </authorList>
    </citation>
    <scope>NUCLEOTIDE SEQUENCE</scope>
    <source>
        <strain evidence="4">CNCM I-4278</strain>
    </source>
</reference>
<keyword evidence="1" id="KW-0238">DNA-binding</keyword>
<dbReference type="AlphaFoldDB" id="A0A9W4UDQ6"/>
<feature type="compositionally biased region" description="Low complexity" evidence="2">
    <location>
        <begin position="704"/>
        <end position="726"/>
    </location>
</feature>